<reference evidence="10" key="1">
    <citation type="submission" date="2016-10" db="EMBL/GenBank/DDBJ databases">
        <authorList>
            <person name="Varghese N."/>
            <person name="Submissions S."/>
        </authorList>
    </citation>
    <scope>NUCLEOTIDE SEQUENCE [LARGE SCALE GENOMIC DNA]</scope>
    <source>
        <strain evidence="10">NLAE-zl-G277</strain>
    </source>
</reference>
<keyword evidence="10" id="KW-1185">Reference proteome</keyword>
<dbReference type="InterPro" id="IPR003770">
    <property type="entry name" value="MLTG-like"/>
</dbReference>
<dbReference type="Proteomes" id="UP000198508">
    <property type="component" value="Unassembled WGS sequence"/>
</dbReference>
<evidence type="ECO:0000313" key="9">
    <source>
        <dbReference type="EMBL" id="SET80363.1"/>
    </source>
</evidence>
<dbReference type="RefSeq" id="WP_092365091.1">
    <property type="nucleotide sequence ID" value="NZ_CAJJSN010000018.1"/>
</dbReference>
<dbReference type="GO" id="GO:0016829">
    <property type="term" value="F:lyase activity"/>
    <property type="evidence" value="ECO:0007669"/>
    <property type="project" value="UniProtKB-KW"/>
</dbReference>
<evidence type="ECO:0000256" key="5">
    <source>
        <dbReference type="ARBA" id="ARBA00023239"/>
    </source>
</evidence>
<organism evidence="9 10">
    <name type="scientific">Enterocloster lavalensis</name>
    <dbReference type="NCBI Taxonomy" id="460384"/>
    <lineage>
        <taxon>Bacteria</taxon>
        <taxon>Bacillati</taxon>
        <taxon>Bacillota</taxon>
        <taxon>Clostridia</taxon>
        <taxon>Lachnospirales</taxon>
        <taxon>Lachnospiraceae</taxon>
        <taxon>Enterocloster</taxon>
    </lineage>
</organism>
<dbReference type="Pfam" id="PF02618">
    <property type="entry name" value="YceG"/>
    <property type="match status" value="1"/>
</dbReference>
<evidence type="ECO:0000256" key="8">
    <source>
        <dbReference type="SAM" id="Phobius"/>
    </source>
</evidence>
<keyword evidence="5" id="KW-0456">Lyase</keyword>
<evidence type="ECO:0000256" key="2">
    <source>
        <dbReference type="ARBA" id="ARBA00022692"/>
    </source>
</evidence>
<evidence type="ECO:0000256" key="3">
    <source>
        <dbReference type="ARBA" id="ARBA00022989"/>
    </source>
</evidence>
<evidence type="ECO:0000256" key="6">
    <source>
        <dbReference type="ARBA" id="ARBA00023316"/>
    </source>
</evidence>
<dbReference type="GO" id="GO:0071555">
    <property type="term" value="P:cell wall organization"/>
    <property type="evidence" value="ECO:0007669"/>
    <property type="project" value="UniProtKB-KW"/>
</dbReference>
<accession>A0A1I0HBN3</accession>
<keyword evidence="3 8" id="KW-1133">Transmembrane helix</keyword>
<keyword evidence="6" id="KW-0961">Cell wall biogenesis/degradation</keyword>
<keyword evidence="4 8" id="KW-0472">Membrane</keyword>
<gene>
    <name evidence="9" type="ORF">SAMN05216313_11524</name>
</gene>
<evidence type="ECO:0000256" key="1">
    <source>
        <dbReference type="ARBA" id="ARBA00022475"/>
    </source>
</evidence>
<evidence type="ECO:0000256" key="4">
    <source>
        <dbReference type="ARBA" id="ARBA00023136"/>
    </source>
</evidence>
<evidence type="ECO:0000313" key="10">
    <source>
        <dbReference type="Proteomes" id="UP000198508"/>
    </source>
</evidence>
<dbReference type="STRING" id="460384.SAMN05216313_11524"/>
<feature type="compositionally biased region" description="Gly residues" evidence="7">
    <location>
        <begin position="168"/>
        <end position="182"/>
    </location>
</feature>
<dbReference type="Gene3D" id="3.30.1490.480">
    <property type="entry name" value="Endolytic murein transglycosylase"/>
    <property type="match status" value="1"/>
</dbReference>
<dbReference type="PANTHER" id="PTHR30518">
    <property type="entry name" value="ENDOLYTIC MUREIN TRANSGLYCOSYLASE"/>
    <property type="match status" value="1"/>
</dbReference>
<keyword evidence="2 8" id="KW-0812">Transmembrane</keyword>
<proteinExistence type="predicted"/>
<feature type="region of interest" description="Disordered" evidence="7">
    <location>
        <begin position="123"/>
        <end position="246"/>
    </location>
</feature>
<keyword evidence="1" id="KW-1003">Cell membrane</keyword>
<feature type="compositionally biased region" description="Low complexity" evidence="7">
    <location>
        <begin position="154"/>
        <end position="167"/>
    </location>
</feature>
<sequence length="246" mass="25105">MSNATREINRITTAIIRISMKLIVYALIILLLYEAVIKGYAFGHQIFYAEAVEEAPGHDMTVTIEPDTSVSEAAQLLADDGLIASEFAFIFQSKFYDYDTVYPGVYNLNTSMTSKEILQALNVKPETEETEAAQKAGARLKTTQDQAAPASAEADGQAAPAARTADAGGSGAAGSGGSGTAGGAAENGSGADVPAAAAAGQDGQPTADGQAAQGAENSGTGAGEDTFDDEEGEVGGWIQDVEGAGQ</sequence>
<dbReference type="PANTHER" id="PTHR30518:SF2">
    <property type="entry name" value="ENDOLYTIC MUREIN TRANSGLYCOSYLASE"/>
    <property type="match status" value="1"/>
</dbReference>
<dbReference type="EMBL" id="FOIM01000015">
    <property type="protein sequence ID" value="SET80363.1"/>
    <property type="molecule type" value="Genomic_DNA"/>
</dbReference>
<evidence type="ECO:0000256" key="7">
    <source>
        <dbReference type="SAM" id="MobiDB-lite"/>
    </source>
</evidence>
<feature type="compositionally biased region" description="Low complexity" evidence="7">
    <location>
        <begin position="183"/>
        <end position="215"/>
    </location>
</feature>
<feature type="transmembrane region" description="Helical" evidence="8">
    <location>
        <begin position="12"/>
        <end position="33"/>
    </location>
</feature>
<protein>
    <submittedName>
        <fullName evidence="9">YceG-like family protein</fullName>
    </submittedName>
</protein>
<name>A0A1I0HBN3_9FIRM</name>
<dbReference type="AlphaFoldDB" id="A0A1I0HBN3"/>